<sequence>MMMRQVLQGVTAVVVLLPAGLCAAEYTFTGTAMVDGTPTYTESHTLRGECGERFRPRQHEVVYRSTTEDTVIGTKSLAYEESPLRPSFDFRQPPFDERMQLTNRGDTDARIDWQTPAGETETFEVGINDDVVIDAGFVHFIQANWQSLNSGRNVDFRFMGPTRGEHYAFVAEPTDSDAIDAHLTVRIRPSGMILRWLVDPITLGFDQQGRLTDYLGLTNIRQSDDNNYVAHIRYGTSRPPCPLI</sequence>
<feature type="signal peptide" evidence="1">
    <location>
        <begin position="1"/>
        <end position="23"/>
    </location>
</feature>
<reference evidence="2 3" key="1">
    <citation type="submission" date="2018-04" db="EMBL/GenBank/DDBJ databases">
        <title>Genomic Encyclopedia of Type Strains, Phase IV (KMG-IV): sequencing the most valuable type-strain genomes for metagenomic binning, comparative biology and taxonomic classification.</title>
        <authorList>
            <person name="Goeker M."/>
        </authorList>
    </citation>
    <scope>NUCLEOTIDE SEQUENCE [LARGE SCALE GENOMIC DNA]</scope>
    <source>
        <strain evidence="2 3">DSM 28688</strain>
    </source>
</reference>
<organism evidence="2 3">
    <name type="scientific">Tamilnaduibacter salinus</name>
    <dbReference type="NCBI Taxonomy" id="1484056"/>
    <lineage>
        <taxon>Bacteria</taxon>
        <taxon>Pseudomonadati</taxon>
        <taxon>Pseudomonadota</taxon>
        <taxon>Gammaproteobacteria</taxon>
        <taxon>Pseudomonadales</taxon>
        <taxon>Marinobacteraceae</taxon>
        <taxon>Tamilnaduibacter</taxon>
    </lineage>
</organism>
<dbReference type="EMBL" id="QEKQ01000002">
    <property type="protein sequence ID" value="PVY78063.1"/>
    <property type="molecule type" value="Genomic_DNA"/>
</dbReference>
<accession>A0A2U1CZ68</accession>
<evidence type="ECO:0000256" key="1">
    <source>
        <dbReference type="SAM" id="SignalP"/>
    </source>
</evidence>
<evidence type="ECO:0000313" key="3">
    <source>
        <dbReference type="Proteomes" id="UP000245887"/>
    </source>
</evidence>
<evidence type="ECO:0000313" key="2">
    <source>
        <dbReference type="EMBL" id="PVY78063.1"/>
    </source>
</evidence>
<keyword evidence="1" id="KW-0732">Signal</keyword>
<dbReference type="Proteomes" id="UP000245887">
    <property type="component" value="Unassembled WGS sequence"/>
</dbReference>
<gene>
    <name evidence="2" type="ORF">C8D92_10298</name>
</gene>
<name>A0A2U1CZ68_9GAMM</name>
<proteinExistence type="predicted"/>
<comment type="caution">
    <text evidence="2">The sequence shown here is derived from an EMBL/GenBank/DDBJ whole genome shotgun (WGS) entry which is preliminary data.</text>
</comment>
<dbReference type="AlphaFoldDB" id="A0A2U1CZ68"/>
<protein>
    <submittedName>
        <fullName evidence="2">Uncharacterized protein</fullName>
    </submittedName>
</protein>
<dbReference type="RefSeq" id="WP_228151315.1">
    <property type="nucleotide sequence ID" value="NZ_NMPM01000131.1"/>
</dbReference>
<feature type="chain" id="PRO_5015687031" evidence="1">
    <location>
        <begin position="24"/>
        <end position="244"/>
    </location>
</feature>